<evidence type="ECO:0000256" key="1">
    <source>
        <dbReference type="SAM" id="MobiDB-lite"/>
    </source>
</evidence>
<sequence>MSADDLRSLHKSHDASSPIPRKRTRLLDPCVACEIKKGNTPNPFPYLLENLKRFKKRKVKYYPRKNTINSKVSTTDSKLNAQAGHAHDSKQSCAKEKKIPNLNESFSSFDDSVGIINGIMNLNILAFVFKNEVRCKMCNSGLDMQVLKVSKDTDCINANHMSSAMFVKNAEKGSNVQQRPFLTSGSHSSSPAITLINKRNERMSPLRFGVTILEPFAFPSSTSTCLPPRKNSCSFLNYFYLVLFRL</sequence>
<dbReference type="EMBL" id="BMAV01017316">
    <property type="protein sequence ID" value="GFY68868.1"/>
    <property type="molecule type" value="Genomic_DNA"/>
</dbReference>
<keyword evidence="3" id="KW-1185">Reference proteome</keyword>
<name>A0A8X7CH75_9ARAC</name>
<evidence type="ECO:0000313" key="2">
    <source>
        <dbReference type="EMBL" id="GFY68868.1"/>
    </source>
</evidence>
<evidence type="ECO:0000313" key="3">
    <source>
        <dbReference type="Proteomes" id="UP000886998"/>
    </source>
</evidence>
<dbReference type="AlphaFoldDB" id="A0A8X7CH75"/>
<protein>
    <submittedName>
        <fullName evidence="2">Uncharacterized protein</fullName>
    </submittedName>
</protein>
<feature type="compositionally biased region" description="Basic and acidic residues" evidence="1">
    <location>
        <begin position="1"/>
        <end position="14"/>
    </location>
</feature>
<comment type="caution">
    <text evidence="2">The sequence shown here is derived from an EMBL/GenBank/DDBJ whole genome shotgun (WGS) entry which is preliminary data.</text>
</comment>
<reference evidence="2" key="1">
    <citation type="submission" date="2020-08" db="EMBL/GenBank/DDBJ databases">
        <title>Multicomponent nature underlies the extraordinary mechanical properties of spider dragline silk.</title>
        <authorList>
            <person name="Kono N."/>
            <person name="Nakamura H."/>
            <person name="Mori M."/>
            <person name="Yoshida Y."/>
            <person name="Ohtoshi R."/>
            <person name="Malay A.D."/>
            <person name="Moran D.A.P."/>
            <person name="Tomita M."/>
            <person name="Numata K."/>
            <person name="Arakawa K."/>
        </authorList>
    </citation>
    <scope>NUCLEOTIDE SEQUENCE</scope>
</reference>
<proteinExistence type="predicted"/>
<organism evidence="2 3">
    <name type="scientific">Trichonephila inaurata madagascariensis</name>
    <dbReference type="NCBI Taxonomy" id="2747483"/>
    <lineage>
        <taxon>Eukaryota</taxon>
        <taxon>Metazoa</taxon>
        <taxon>Ecdysozoa</taxon>
        <taxon>Arthropoda</taxon>
        <taxon>Chelicerata</taxon>
        <taxon>Arachnida</taxon>
        <taxon>Araneae</taxon>
        <taxon>Araneomorphae</taxon>
        <taxon>Entelegynae</taxon>
        <taxon>Araneoidea</taxon>
        <taxon>Nephilidae</taxon>
        <taxon>Trichonephila</taxon>
        <taxon>Trichonephila inaurata</taxon>
    </lineage>
</organism>
<feature type="region of interest" description="Disordered" evidence="1">
    <location>
        <begin position="1"/>
        <end position="21"/>
    </location>
</feature>
<accession>A0A8X7CH75</accession>
<gene>
    <name evidence="2" type="ORF">TNIN_426941</name>
</gene>
<dbReference type="Proteomes" id="UP000886998">
    <property type="component" value="Unassembled WGS sequence"/>
</dbReference>